<dbReference type="AlphaFoldDB" id="A0A377IUH1"/>
<dbReference type="Proteomes" id="UP000254465">
    <property type="component" value="Unassembled WGS sequence"/>
</dbReference>
<protein>
    <submittedName>
        <fullName evidence="1">Uncharacterized protein</fullName>
    </submittedName>
</protein>
<gene>
    <name evidence="1" type="ORF">NCTC11296_03035</name>
</gene>
<evidence type="ECO:0000313" key="1">
    <source>
        <dbReference type="EMBL" id="STO91905.1"/>
    </source>
</evidence>
<organism evidence="1 2">
    <name type="scientific">Avibacterium paragallinarum</name>
    <name type="common">Haemophilus gallinarum</name>
    <dbReference type="NCBI Taxonomy" id="728"/>
    <lineage>
        <taxon>Bacteria</taxon>
        <taxon>Pseudomonadati</taxon>
        <taxon>Pseudomonadota</taxon>
        <taxon>Gammaproteobacteria</taxon>
        <taxon>Pasteurellales</taxon>
        <taxon>Pasteurellaceae</taxon>
        <taxon>Avibacterium</taxon>
    </lineage>
</organism>
<reference evidence="1 2" key="1">
    <citation type="submission" date="2018-06" db="EMBL/GenBank/DDBJ databases">
        <authorList>
            <consortium name="Pathogen Informatics"/>
            <person name="Doyle S."/>
        </authorList>
    </citation>
    <scope>NUCLEOTIDE SEQUENCE [LARGE SCALE GENOMIC DNA]</scope>
    <source>
        <strain evidence="1 2">NCTC11296</strain>
    </source>
</reference>
<dbReference type="EMBL" id="UGHK01000003">
    <property type="protein sequence ID" value="STO91905.1"/>
    <property type="molecule type" value="Genomic_DNA"/>
</dbReference>
<proteinExistence type="predicted"/>
<evidence type="ECO:0000313" key="2">
    <source>
        <dbReference type="Proteomes" id="UP000254465"/>
    </source>
</evidence>
<dbReference type="RefSeq" id="WP_017807176.1">
    <property type="nucleotide sequence ID" value="NZ_PQVK01000006.1"/>
</dbReference>
<sequence length="160" mass="17981">MAQTQVHQQLHNMARQVTLNHPNAFDATCFQKIYLSANGKNQIGAFDVLGGEDVSEIDFKHLGMAKVLFIEPWQASKILADGENANDIRIKIMAMIEPDIEGEFTLDKGDIFYIQIDQSLGLAYEVVGIELPIGLPTAMNAKRYLLNKRDDLDYIEDLPK</sequence>
<accession>A0A377IUH1</accession>
<name>A0A377IUH1_AVIPA</name>